<dbReference type="GO" id="GO:0006171">
    <property type="term" value="P:cAMP biosynthetic process"/>
    <property type="evidence" value="ECO:0007669"/>
    <property type="project" value="TreeGrafter"/>
</dbReference>
<keyword evidence="1" id="KW-0472">Membrane</keyword>
<dbReference type="PROSITE" id="PS50125">
    <property type="entry name" value="GUANYLATE_CYCLASE_2"/>
    <property type="match status" value="1"/>
</dbReference>
<feature type="transmembrane region" description="Helical" evidence="1">
    <location>
        <begin position="418"/>
        <end position="440"/>
    </location>
</feature>
<dbReference type="Proteomes" id="UP000182350">
    <property type="component" value="Unassembled WGS sequence"/>
</dbReference>
<dbReference type="PANTHER" id="PTHR43081">
    <property type="entry name" value="ADENYLATE CYCLASE, TERMINAL-DIFFERENTIATION SPECIFIC-RELATED"/>
    <property type="match status" value="1"/>
</dbReference>
<dbReference type="OrthoDB" id="9806704at2"/>
<dbReference type="Pfam" id="PF00211">
    <property type="entry name" value="Guanylate_cyc"/>
    <property type="match status" value="1"/>
</dbReference>
<evidence type="ECO:0000259" key="2">
    <source>
        <dbReference type="PROSITE" id="PS50125"/>
    </source>
</evidence>
<dbReference type="CDD" id="cd07302">
    <property type="entry name" value="CHD"/>
    <property type="match status" value="1"/>
</dbReference>
<dbReference type="SMART" id="SM00044">
    <property type="entry name" value="CYCc"/>
    <property type="match status" value="1"/>
</dbReference>
<dbReference type="GO" id="GO:0004016">
    <property type="term" value="F:adenylate cyclase activity"/>
    <property type="evidence" value="ECO:0007669"/>
    <property type="project" value="UniProtKB-ARBA"/>
</dbReference>
<dbReference type="InterPro" id="IPR001054">
    <property type="entry name" value="A/G_cyclase"/>
</dbReference>
<dbReference type="InterPro" id="IPR007890">
    <property type="entry name" value="CHASE2"/>
</dbReference>
<keyword evidence="1" id="KW-1133">Transmembrane helix</keyword>
<dbReference type="STRING" id="1122209.SAMN02745752_00338"/>
<dbReference type="SUPFAM" id="SSF55073">
    <property type="entry name" value="Nucleotide cyclase"/>
    <property type="match status" value="1"/>
</dbReference>
<dbReference type="RefSeq" id="WP_072324570.1">
    <property type="nucleotide sequence ID" value="NZ_FPJW01000001.1"/>
</dbReference>
<dbReference type="Gene3D" id="3.30.70.1230">
    <property type="entry name" value="Nucleotide cyclase"/>
    <property type="match status" value="1"/>
</dbReference>
<dbReference type="SMART" id="SM01080">
    <property type="entry name" value="CHASE2"/>
    <property type="match status" value="1"/>
</dbReference>
<feature type="transmembrane region" description="Helical" evidence="1">
    <location>
        <begin position="393"/>
        <end position="412"/>
    </location>
</feature>
<feature type="transmembrane region" description="Helical" evidence="1">
    <location>
        <begin position="364"/>
        <end position="386"/>
    </location>
</feature>
<protein>
    <submittedName>
        <fullName evidence="3">Adenylate cyclase</fullName>
    </submittedName>
</protein>
<keyword evidence="4" id="KW-1185">Reference proteome</keyword>
<evidence type="ECO:0000313" key="4">
    <source>
        <dbReference type="Proteomes" id="UP000182350"/>
    </source>
</evidence>
<reference evidence="3 4" key="1">
    <citation type="submission" date="2016-11" db="EMBL/GenBank/DDBJ databases">
        <authorList>
            <person name="Jaros S."/>
            <person name="Januszkiewicz K."/>
            <person name="Wedrychowicz H."/>
        </authorList>
    </citation>
    <scope>NUCLEOTIDE SEQUENCE [LARGE SCALE GENOMIC DNA]</scope>
    <source>
        <strain evidence="3 4">DSM 21637</strain>
    </source>
</reference>
<dbReference type="Pfam" id="PF05226">
    <property type="entry name" value="CHASE2"/>
    <property type="match status" value="1"/>
</dbReference>
<keyword evidence="1" id="KW-0812">Transmembrane</keyword>
<proteinExistence type="predicted"/>
<name>A0A1K1TX46_9GAMM</name>
<dbReference type="PANTHER" id="PTHR43081:SF1">
    <property type="entry name" value="ADENYLATE CYCLASE, TERMINAL-DIFFERENTIATION SPECIFIC"/>
    <property type="match status" value="1"/>
</dbReference>
<dbReference type="AlphaFoldDB" id="A0A1K1TX46"/>
<feature type="domain" description="Guanylate cyclase" evidence="2">
    <location>
        <begin position="482"/>
        <end position="614"/>
    </location>
</feature>
<accession>A0A1K1TX46</accession>
<dbReference type="InterPro" id="IPR050697">
    <property type="entry name" value="Adenylyl/Guanylyl_Cyclase_3/4"/>
</dbReference>
<evidence type="ECO:0000256" key="1">
    <source>
        <dbReference type="SAM" id="Phobius"/>
    </source>
</evidence>
<organism evidence="3 4">
    <name type="scientific">Marinospirillum alkaliphilum DSM 21637</name>
    <dbReference type="NCBI Taxonomy" id="1122209"/>
    <lineage>
        <taxon>Bacteria</taxon>
        <taxon>Pseudomonadati</taxon>
        <taxon>Pseudomonadota</taxon>
        <taxon>Gammaproteobacteria</taxon>
        <taxon>Oceanospirillales</taxon>
        <taxon>Oceanospirillaceae</taxon>
        <taxon>Marinospirillum</taxon>
    </lineage>
</organism>
<evidence type="ECO:0000313" key="3">
    <source>
        <dbReference type="EMBL" id="SFX04781.1"/>
    </source>
</evidence>
<sequence>MSPRNAHLFATLAGLLLTGLLLLAQSGFLPTFTRLYERFELLAYDLRMQWHLPSEVAPAAASIVIVDIDEASLGVEGRWPWSRARIADLVMALHEAGAAVVAFDVLFGEPERNPAVEVLAGLEGQDVAELQQQLKALLPRYDADLRLAEALQQAEVVLGYVFHHQESSGTGQLPESLQLAEVDPARLVLPQLPGYAAPLAVLMEQAAGAGFFSLAPDADGVVRRAPMLARHEDQLYPSLSLQTLRQFMFLEEVALRTARIADRDHIEHILLDNALALPTDSSGQLLIPYRGPAGSFPYLPAWEVLAGITDPDLLEGAIVLVGTSAPGLFDLRSTPVDAVYPGVEVHANLLAAMLDQQFLQQPSWAPGANLMITLVAGLLLALLLPWLNPVWQLLSGLMVAGVLLGWVSWLWVEQGVVLALAGPLFMVLVLSTFNFVWGFFYEFMTHHRLANMFGQYVPPQLVEEMSRHPAAFNFDGESREMSVLFSDIRGFTTLSESLAADELKRLLNRYFTPITGIIFDHRGTIDKYIGDLVMAFWGAPINDPEHARHSIEAAMDMLQATERLSAEFVAEGLPAISVGVGINSGVMNVGDMGSTYRRAYTVLGDAVNLASRLEGTTKYYGVSLVVGERTRELALEHFVWRELDLVKVKGKVHPVRVYQPVCPVAQATPELEQELQQLDQALKLFRSREWDQAELAFSALQQQHPKEHQYVLYLERIAQLRSEPPAEDWDGSWVRTEK</sequence>
<dbReference type="InterPro" id="IPR029787">
    <property type="entry name" value="Nucleotide_cyclase"/>
</dbReference>
<gene>
    <name evidence="3" type="ORF">SAMN02745752_00338</name>
</gene>
<dbReference type="GO" id="GO:0035556">
    <property type="term" value="P:intracellular signal transduction"/>
    <property type="evidence" value="ECO:0007669"/>
    <property type="project" value="InterPro"/>
</dbReference>
<dbReference type="EMBL" id="FPJW01000001">
    <property type="protein sequence ID" value="SFX04781.1"/>
    <property type="molecule type" value="Genomic_DNA"/>
</dbReference>